<proteinExistence type="predicted"/>
<accession>A7KA01</accession>
<name>A7KA01_9PHYC</name>
<sequence>MPFGILSGSMHDASEKRRVRLAACSNASSHFSGQISYGFAYTNCFIDAFPAFICSRMSGRRRTLYRTLRIFCV</sequence>
<reference evidence="1 2" key="1">
    <citation type="submission" date="2006-09" db="EMBL/GenBank/DDBJ databases">
        <title>Sequence and annotation of the 288-kb ATCV-1 virus that infects an endosymbiotic Chlorella strain of the heliozoon Acanthocystis turfacea.</title>
        <authorList>
            <person name="Fitzgerald L.A."/>
            <person name="Graves M.V."/>
            <person name="Li X."/>
            <person name="Pfitzner A.J.P."/>
            <person name="Hartigan J."/>
            <person name="Van Etten J.L."/>
        </authorList>
    </citation>
    <scope>NUCLEOTIDE SEQUENCE [LARGE SCALE GENOMIC DNA]</scope>
    <source>
        <strain evidence="1 2">ATCV-1</strain>
    </source>
</reference>
<protein>
    <submittedName>
        <fullName evidence="1">Uncharacterized protein z741L</fullName>
    </submittedName>
</protein>
<evidence type="ECO:0000313" key="1">
    <source>
        <dbReference type="EMBL" id="ABT16875.1"/>
    </source>
</evidence>
<dbReference type="EMBL" id="EF101928">
    <property type="protein sequence ID" value="ABT16875.1"/>
    <property type="molecule type" value="Genomic_DNA"/>
</dbReference>
<dbReference type="KEGG" id="vg:5470542"/>
<evidence type="ECO:0000313" key="2">
    <source>
        <dbReference type="Proteomes" id="UP000202420"/>
    </source>
</evidence>
<dbReference type="GeneID" id="5470542"/>
<dbReference type="Proteomes" id="UP000202420">
    <property type="component" value="Segment"/>
</dbReference>
<organism evidence="1 2">
    <name type="scientific">Chlorovirus heliozoae</name>
    <dbReference type="NCBI Taxonomy" id="322019"/>
    <lineage>
        <taxon>Viruses</taxon>
        <taxon>Varidnaviria</taxon>
        <taxon>Bamfordvirae</taxon>
        <taxon>Nucleocytoviricota</taxon>
        <taxon>Megaviricetes</taxon>
        <taxon>Algavirales</taxon>
        <taxon>Phycodnaviridae</taxon>
        <taxon>Chlorovirus</taxon>
    </lineage>
</organism>
<dbReference type="RefSeq" id="YP_001427222.1">
    <property type="nucleotide sequence ID" value="NC_008724.1"/>
</dbReference>
<keyword evidence="2" id="KW-1185">Reference proteome</keyword>
<gene>
    <name evidence="1" type="primary">z741L</name>
    <name evidence="1" type="ORF">ATCV1_z741L</name>
</gene>